<feature type="signal peptide" evidence="1">
    <location>
        <begin position="1"/>
        <end position="21"/>
    </location>
</feature>
<keyword evidence="1" id="KW-0732">Signal</keyword>
<gene>
    <name evidence="2" type="ORF">I215_00915</name>
</gene>
<proteinExistence type="predicted"/>
<dbReference type="EMBL" id="AMSG01000001">
    <property type="protein sequence ID" value="EKF56731.1"/>
    <property type="molecule type" value="Genomic_DNA"/>
</dbReference>
<dbReference type="Proteomes" id="UP000007364">
    <property type="component" value="Unassembled WGS sequence"/>
</dbReference>
<dbReference type="OrthoDB" id="849114at2"/>
<dbReference type="RefSeq" id="WP_008990060.1">
    <property type="nucleotide sequence ID" value="NZ_AMSG01000001.1"/>
</dbReference>
<feature type="chain" id="PRO_5003863473" description="Deoxyuridine 5'-triphosphate nucleotidohydrolase" evidence="1">
    <location>
        <begin position="22"/>
        <end position="262"/>
    </location>
</feature>
<comment type="caution">
    <text evidence="2">The sequence shown here is derived from an EMBL/GenBank/DDBJ whole genome shotgun (WGS) entry which is preliminary data.</text>
</comment>
<reference evidence="2 3" key="1">
    <citation type="journal article" date="2012" name="J. Bacteriol.">
        <title>Genome Sequence of Galbibacter marinum Type Strain ck-I2-15.</title>
        <authorList>
            <person name="Lai Q."/>
            <person name="Li C."/>
            <person name="Shao Z."/>
        </authorList>
    </citation>
    <scope>NUCLEOTIDE SEQUENCE [LARGE SCALE GENOMIC DNA]</scope>
    <source>
        <strain evidence="3">ck-I2-15</strain>
    </source>
</reference>
<evidence type="ECO:0000313" key="3">
    <source>
        <dbReference type="Proteomes" id="UP000007364"/>
    </source>
</evidence>
<evidence type="ECO:0000256" key="1">
    <source>
        <dbReference type="SAM" id="SignalP"/>
    </source>
</evidence>
<sequence length="262" mass="29882">MKKFSKTLIYLGVFVAILANSACKSKNVLVGGEVKSDLRSGRIIDNHYENDLEFDTMSGRVKIDYSDGESSQGVTVSLRIKKDEVIWLSAPLSVVKIMITPEKVQFYNKLDNTYFDGNYSYLEELLGTNLDFQMVQNLLLGQAVLDLRDQKYYAAAVSDQYQLKPVQQSALYKTLFLLEPSNFKMTLQQISQPSKSRLLSITYKNYQKVSGKILPNEIEIKAIDRKNLNQIDIEYNNVVFNRQLNFPFSIPSGFKPVELDSL</sequence>
<dbReference type="eggNOG" id="COG2834">
    <property type="taxonomic scope" value="Bacteria"/>
</dbReference>
<name>K2Q790_9FLAO</name>
<dbReference type="InterPro" id="IPR025634">
    <property type="entry name" value="DUF4292"/>
</dbReference>
<dbReference type="Gene3D" id="2.50.20.10">
    <property type="entry name" value="Lipoprotein localisation LolA/LolB/LppX"/>
    <property type="match status" value="1"/>
</dbReference>
<dbReference type="Pfam" id="PF14125">
    <property type="entry name" value="DUF4292"/>
    <property type="match status" value="1"/>
</dbReference>
<accession>K2Q790</accession>
<keyword evidence="3" id="KW-1185">Reference proteome</keyword>
<organism evidence="2 3">
    <name type="scientific">Galbibacter marinus</name>
    <dbReference type="NCBI Taxonomy" id="555500"/>
    <lineage>
        <taxon>Bacteria</taxon>
        <taxon>Pseudomonadati</taxon>
        <taxon>Bacteroidota</taxon>
        <taxon>Flavobacteriia</taxon>
        <taxon>Flavobacteriales</taxon>
        <taxon>Flavobacteriaceae</taxon>
        <taxon>Galbibacter</taxon>
    </lineage>
</organism>
<evidence type="ECO:0000313" key="2">
    <source>
        <dbReference type="EMBL" id="EKF56731.1"/>
    </source>
</evidence>
<protein>
    <recommendedName>
        <fullName evidence="4">Deoxyuridine 5'-triphosphate nucleotidohydrolase</fullName>
    </recommendedName>
</protein>
<evidence type="ECO:0008006" key="4">
    <source>
        <dbReference type="Google" id="ProtNLM"/>
    </source>
</evidence>
<dbReference type="STRING" id="555500.I215_00915"/>
<dbReference type="AlphaFoldDB" id="K2Q790"/>